<dbReference type="AlphaFoldDB" id="A0A383W3D5"/>
<evidence type="ECO:0000259" key="5">
    <source>
        <dbReference type="Pfam" id="PF01168"/>
    </source>
</evidence>
<dbReference type="Gene3D" id="3.20.20.10">
    <property type="entry name" value="Alanine racemase"/>
    <property type="match status" value="1"/>
</dbReference>
<gene>
    <name evidence="6" type="ORF">BQ4739_LOCUS11314</name>
</gene>
<name>A0A383W3D5_TETOB</name>
<dbReference type="PIRSF" id="PIRSF004848">
    <property type="entry name" value="YBL036c_PLPDEIII"/>
    <property type="match status" value="1"/>
</dbReference>
<dbReference type="InterPro" id="IPR001608">
    <property type="entry name" value="Ala_racemase_N"/>
</dbReference>
<feature type="domain" description="Alanine racemase N-terminal" evidence="5">
    <location>
        <begin position="20"/>
        <end position="240"/>
    </location>
</feature>
<dbReference type="EMBL" id="FNXT01001033">
    <property type="protein sequence ID" value="SZX71176.1"/>
    <property type="molecule type" value="Genomic_DNA"/>
</dbReference>
<dbReference type="Pfam" id="PF01168">
    <property type="entry name" value="Ala_racemase_N"/>
    <property type="match status" value="1"/>
</dbReference>
<proteinExistence type="inferred from homology"/>
<feature type="modified residue" description="N6-(pyridoxal phosphate)lysine" evidence="2 3">
    <location>
        <position position="44"/>
    </location>
</feature>
<organism evidence="6 7">
    <name type="scientific">Tetradesmus obliquus</name>
    <name type="common">Green alga</name>
    <name type="synonym">Acutodesmus obliquus</name>
    <dbReference type="NCBI Taxonomy" id="3088"/>
    <lineage>
        <taxon>Eukaryota</taxon>
        <taxon>Viridiplantae</taxon>
        <taxon>Chlorophyta</taxon>
        <taxon>core chlorophytes</taxon>
        <taxon>Chlorophyceae</taxon>
        <taxon>CS clade</taxon>
        <taxon>Sphaeropleales</taxon>
        <taxon>Scenedesmaceae</taxon>
        <taxon>Tetradesmus</taxon>
    </lineage>
</organism>
<comment type="similarity">
    <text evidence="2 4">Belongs to the pyridoxal phosphate-binding protein YggS/PROSC family.</text>
</comment>
<comment type="cofactor">
    <cofactor evidence="3">
        <name>pyridoxal 5'-phosphate</name>
        <dbReference type="ChEBI" id="CHEBI:597326"/>
    </cofactor>
</comment>
<dbReference type="FunFam" id="3.20.20.10:FF:000014">
    <property type="entry name" value="Pyridoxal phosphate homeostasis protein"/>
    <property type="match status" value="1"/>
</dbReference>
<reference evidence="6 7" key="1">
    <citation type="submission" date="2016-10" db="EMBL/GenBank/DDBJ databases">
        <authorList>
            <person name="Cai Z."/>
        </authorList>
    </citation>
    <scope>NUCLEOTIDE SEQUENCE [LARGE SCALE GENOMIC DNA]</scope>
</reference>
<dbReference type="PROSITE" id="PS01211">
    <property type="entry name" value="UPF0001"/>
    <property type="match status" value="1"/>
</dbReference>
<dbReference type="InterPro" id="IPR011078">
    <property type="entry name" value="PyrdxlP_homeostasis"/>
</dbReference>
<evidence type="ECO:0000256" key="4">
    <source>
        <dbReference type="RuleBase" id="RU004514"/>
    </source>
</evidence>
<dbReference type="HAMAP" id="MF_02087">
    <property type="entry name" value="PLP_homeostasis"/>
    <property type="match status" value="1"/>
</dbReference>
<accession>A0A383W3D5</accession>
<keyword evidence="7" id="KW-1185">Reference proteome</keyword>
<sequence length="244" mass="25886">MSVQSSPATDKAVARALKDVAARIDSAVKRSGRTQPVRLVAVSKTKPAGAIQEAYDAGHRDFGENYVQELLDKAPLLPGDIRWHFIGHLQSNKARALLEGVPGLACVQTVDSAKLADRLNRIATDLQRQQKLGVMLQVNTSGEESKYGCAPGEVVGLAQHIAGACPALQLAGLMTIGMPDYSSRPENFTCLVECRAQVAAALGVSADSLELSMGMSGDFEQAVEMGSTNVRVGSTIFGARNYSK</sequence>
<dbReference type="PANTHER" id="PTHR10146:SF14">
    <property type="entry name" value="PYRIDOXAL PHOSPHATE HOMEOSTASIS PROTEIN"/>
    <property type="match status" value="1"/>
</dbReference>
<keyword evidence="1 2" id="KW-0663">Pyridoxal phosphate</keyword>
<evidence type="ECO:0000256" key="2">
    <source>
        <dbReference type="HAMAP-Rule" id="MF_03225"/>
    </source>
</evidence>
<protein>
    <recommendedName>
        <fullName evidence="2">Pyridoxal phosphate homeostasis protein</fullName>
        <shortName evidence="2">PLP homeostasis protein</shortName>
    </recommendedName>
</protein>
<dbReference type="PANTHER" id="PTHR10146">
    <property type="entry name" value="PROLINE SYNTHETASE CO-TRANSCRIBED BACTERIAL HOMOLOG PROTEIN"/>
    <property type="match status" value="1"/>
</dbReference>
<evidence type="ECO:0000313" key="7">
    <source>
        <dbReference type="Proteomes" id="UP000256970"/>
    </source>
</evidence>
<dbReference type="SUPFAM" id="SSF51419">
    <property type="entry name" value="PLP-binding barrel"/>
    <property type="match status" value="1"/>
</dbReference>
<evidence type="ECO:0000313" key="6">
    <source>
        <dbReference type="EMBL" id="SZX71176.1"/>
    </source>
</evidence>
<dbReference type="NCBIfam" id="TIGR00044">
    <property type="entry name" value="YggS family pyridoxal phosphate-dependent enzyme"/>
    <property type="match status" value="1"/>
</dbReference>
<dbReference type="STRING" id="3088.A0A383W3D5"/>
<dbReference type="GO" id="GO:0030170">
    <property type="term" value="F:pyridoxal phosphate binding"/>
    <property type="evidence" value="ECO:0007669"/>
    <property type="project" value="UniProtKB-UniRule"/>
</dbReference>
<dbReference type="InterPro" id="IPR029066">
    <property type="entry name" value="PLP-binding_barrel"/>
</dbReference>
<evidence type="ECO:0000256" key="1">
    <source>
        <dbReference type="ARBA" id="ARBA00022898"/>
    </source>
</evidence>
<dbReference type="Proteomes" id="UP000256970">
    <property type="component" value="Unassembled WGS sequence"/>
</dbReference>
<evidence type="ECO:0000256" key="3">
    <source>
        <dbReference type="PIRSR" id="PIRSR004848-1"/>
    </source>
</evidence>
<comment type="function">
    <text evidence="2">Pyridoxal 5'-phosphate (PLP)-binding protein, which may be involved in intracellular homeostatic regulation of pyridoxal 5'-phosphate (PLP), the active form of vitamin B6.</text>
</comment>
<dbReference type="CDD" id="cd06822">
    <property type="entry name" value="PLPDE_III_YBL036c_euk"/>
    <property type="match status" value="1"/>
</dbReference>